<reference evidence="2 3" key="1">
    <citation type="submission" date="2020-08" db="EMBL/GenBank/DDBJ databases">
        <title>Genomic Encyclopedia of Type Strains, Phase IV (KMG-V): Genome sequencing to study the core and pangenomes of soil and plant-associated prokaryotes.</title>
        <authorList>
            <person name="Whitman W."/>
        </authorList>
    </citation>
    <scope>NUCLEOTIDE SEQUENCE [LARGE SCALE GENOMIC DNA]</scope>
    <source>
        <strain evidence="2 3">SEMIA 4034</strain>
    </source>
</reference>
<dbReference type="AlphaFoldDB" id="A0A7W8XDS2"/>
<keyword evidence="1" id="KW-0732">Signal</keyword>
<feature type="signal peptide" evidence="1">
    <location>
        <begin position="1"/>
        <end position="25"/>
    </location>
</feature>
<sequence length="89" mass="8881">MNASRFLISSAIAAAASMSAASAFAGPAAKPDFSFEKCFGVVKAGLNDCQTASHSCAGTATADNAKDSWIYIPAGTCSKITGGSTEPKA</sequence>
<name>A0A7W8XDS2_9HYPH</name>
<dbReference type="EMBL" id="JACHBC010000002">
    <property type="protein sequence ID" value="MBB5559866.1"/>
    <property type="molecule type" value="Genomic_DNA"/>
</dbReference>
<dbReference type="Proteomes" id="UP000528824">
    <property type="component" value="Unassembled WGS sequence"/>
</dbReference>
<evidence type="ECO:0000256" key="1">
    <source>
        <dbReference type="SAM" id="SignalP"/>
    </source>
</evidence>
<dbReference type="RefSeq" id="WP_097591476.1">
    <property type="nucleotide sequence ID" value="NZ_JACHBB010000002.1"/>
</dbReference>
<dbReference type="InterPro" id="IPR018740">
    <property type="entry name" value="DUF2282_membr"/>
</dbReference>
<proteinExistence type="predicted"/>
<protein>
    <submittedName>
        <fullName evidence="2">Putative membrane protein</fullName>
    </submittedName>
</protein>
<feature type="chain" id="PRO_5030562421" evidence="1">
    <location>
        <begin position="26"/>
        <end position="89"/>
    </location>
</feature>
<organism evidence="2 3">
    <name type="scientific">Rhizobium lentis</name>
    <dbReference type="NCBI Taxonomy" id="1138194"/>
    <lineage>
        <taxon>Bacteria</taxon>
        <taxon>Pseudomonadati</taxon>
        <taxon>Pseudomonadota</taxon>
        <taxon>Alphaproteobacteria</taxon>
        <taxon>Hyphomicrobiales</taxon>
        <taxon>Rhizobiaceae</taxon>
        <taxon>Rhizobium/Agrobacterium group</taxon>
        <taxon>Rhizobium</taxon>
    </lineage>
</organism>
<evidence type="ECO:0000313" key="3">
    <source>
        <dbReference type="Proteomes" id="UP000528824"/>
    </source>
</evidence>
<dbReference type="Pfam" id="PF10048">
    <property type="entry name" value="DUF2282"/>
    <property type="match status" value="1"/>
</dbReference>
<evidence type="ECO:0000313" key="2">
    <source>
        <dbReference type="EMBL" id="MBB5559866.1"/>
    </source>
</evidence>
<keyword evidence="3" id="KW-1185">Reference proteome</keyword>
<accession>A0A7W8XDS2</accession>
<comment type="caution">
    <text evidence="2">The sequence shown here is derived from an EMBL/GenBank/DDBJ whole genome shotgun (WGS) entry which is preliminary data.</text>
</comment>
<gene>
    <name evidence="2" type="ORF">GGI59_001509</name>
</gene>